<accession>A0A6N8EZL9</accession>
<sequence length="306" mass="35175">MLSNEISVETLLRQYPKYKDEVLREISIIKGRNHSNLIEAMIAKYTTSAKIASKKILNSGLNEQTLNAFLPDIIKARFAIYLLEHLSIAASSENAAKSISFNIWDGAILQRLLFRRAFERKPVSMGLFRLFWRFVIHKKILMPLVNKKGIYCFYSKELISQLSKIIGDKKCLEIAAGDGTLTKFMNEKGVDCKATDDYSWGHYIAYPDFVEKADARTALRKYSPQAVLCSWPVPQNTYEKHVFKTSSVELYIVIGTNNPKRTGDFESYYRADDFTMELSEELTSLLLPPSDENAVYIFRRRYKAQN</sequence>
<comment type="caution">
    <text evidence="1">The sequence shown here is derived from an EMBL/GenBank/DDBJ whole genome shotgun (WGS) entry which is preliminary data.</text>
</comment>
<dbReference type="GO" id="GO:0008168">
    <property type="term" value="F:methyltransferase activity"/>
    <property type="evidence" value="ECO:0007669"/>
    <property type="project" value="UniProtKB-KW"/>
</dbReference>
<dbReference type="AlphaFoldDB" id="A0A6N8EZL9"/>
<organism evidence="1 2">
    <name type="scientific">Paenibacillus macerans</name>
    <name type="common">Bacillus macerans</name>
    <dbReference type="NCBI Taxonomy" id="44252"/>
    <lineage>
        <taxon>Bacteria</taxon>
        <taxon>Bacillati</taxon>
        <taxon>Bacillota</taxon>
        <taxon>Bacilli</taxon>
        <taxon>Bacillales</taxon>
        <taxon>Paenibacillaceae</taxon>
        <taxon>Paenibacillus</taxon>
    </lineage>
</organism>
<reference evidence="1 2" key="1">
    <citation type="submission" date="2019-11" db="EMBL/GenBank/DDBJ databases">
        <title>Draft genome sequences of five Paenibacillus species of dairy origin.</title>
        <authorList>
            <person name="Olajide A.M."/>
            <person name="Chen S."/>
            <person name="Lapointe G."/>
        </authorList>
    </citation>
    <scope>NUCLEOTIDE SEQUENCE [LARGE SCALE GENOMIC DNA]</scope>
    <source>
        <strain evidence="1 2">3CT49</strain>
    </source>
</reference>
<dbReference type="GO" id="GO:0032259">
    <property type="term" value="P:methylation"/>
    <property type="evidence" value="ECO:0007669"/>
    <property type="project" value="UniProtKB-KW"/>
</dbReference>
<keyword evidence="1" id="KW-0489">Methyltransferase</keyword>
<keyword evidence="1" id="KW-0808">Transferase</keyword>
<proteinExistence type="predicted"/>
<protein>
    <submittedName>
        <fullName evidence="1">SAM-dependent methyltransferase</fullName>
    </submittedName>
</protein>
<evidence type="ECO:0000313" key="1">
    <source>
        <dbReference type="EMBL" id="MUG24203.1"/>
    </source>
</evidence>
<gene>
    <name evidence="1" type="ORF">GNQ08_17600</name>
</gene>
<dbReference type="EMBL" id="WNZZ01000013">
    <property type="protein sequence ID" value="MUG24203.1"/>
    <property type="molecule type" value="Genomic_DNA"/>
</dbReference>
<evidence type="ECO:0000313" key="2">
    <source>
        <dbReference type="Proteomes" id="UP000442469"/>
    </source>
</evidence>
<name>A0A6N8EZL9_PAEMA</name>
<dbReference type="Proteomes" id="UP000442469">
    <property type="component" value="Unassembled WGS sequence"/>
</dbReference>